<dbReference type="PANTHER" id="PTHR43084">
    <property type="entry name" value="PERSULFIDE DIOXYGENASE ETHE1"/>
    <property type="match status" value="1"/>
</dbReference>
<dbReference type="InterPro" id="IPR001279">
    <property type="entry name" value="Metallo-B-lactamas"/>
</dbReference>
<keyword evidence="3" id="KW-1185">Reference proteome</keyword>
<evidence type="ECO:0000313" key="2">
    <source>
        <dbReference type="EMBL" id="OYD07122.1"/>
    </source>
</evidence>
<proteinExistence type="predicted"/>
<dbReference type="AlphaFoldDB" id="A0A235B4G3"/>
<dbReference type="GO" id="GO:0070813">
    <property type="term" value="P:hydrogen sulfide metabolic process"/>
    <property type="evidence" value="ECO:0007669"/>
    <property type="project" value="TreeGrafter"/>
</dbReference>
<name>A0A235B4G3_9BACL</name>
<evidence type="ECO:0000259" key="1">
    <source>
        <dbReference type="PROSITE" id="PS50206"/>
    </source>
</evidence>
<dbReference type="PANTHER" id="PTHR43084:SF7">
    <property type="entry name" value="BETA-LACTAMASE DOMAIN PROTEIN"/>
    <property type="match status" value="1"/>
</dbReference>
<dbReference type="Proteomes" id="UP000215459">
    <property type="component" value="Unassembled WGS sequence"/>
</dbReference>
<gene>
    <name evidence="2" type="ORF">CHM34_12040</name>
</gene>
<dbReference type="SUPFAM" id="SSF52821">
    <property type="entry name" value="Rhodanese/Cell cycle control phosphatase"/>
    <property type="match status" value="1"/>
</dbReference>
<dbReference type="SMART" id="SM00450">
    <property type="entry name" value="RHOD"/>
    <property type="match status" value="1"/>
</dbReference>
<accession>A0A235B4G3</accession>
<reference evidence="2 3" key="1">
    <citation type="submission" date="2017-07" db="EMBL/GenBank/DDBJ databases">
        <title>The genome sequence of Paludifilum halophilum highlights mechanisms for microbial adaptation to high salt environemnts.</title>
        <authorList>
            <person name="Belbahri L."/>
        </authorList>
    </citation>
    <scope>NUCLEOTIDE SEQUENCE [LARGE SCALE GENOMIC DNA]</scope>
    <source>
        <strain evidence="2 3">DSM 102817</strain>
    </source>
</reference>
<dbReference type="InterPro" id="IPR001763">
    <property type="entry name" value="Rhodanese-like_dom"/>
</dbReference>
<dbReference type="InterPro" id="IPR051682">
    <property type="entry name" value="Mito_Persulfide_Diox"/>
</dbReference>
<dbReference type="Gene3D" id="3.40.250.10">
    <property type="entry name" value="Rhodanese-like domain"/>
    <property type="match status" value="1"/>
</dbReference>
<dbReference type="RefSeq" id="WP_094264865.1">
    <property type="nucleotide sequence ID" value="NZ_NOWF01000007.1"/>
</dbReference>
<dbReference type="SUPFAM" id="SSF56281">
    <property type="entry name" value="Metallo-hydrolase/oxidoreductase"/>
    <property type="match status" value="1"/>
</dbReference>
<dbReference type="Pfam" id="PF00581">
    <property type="entry name" value="Rhodanese"/>
    <property type="match status" value="1"/>
</dbReference>
<dbReference type="SMART" id="SM00849">
    <property type="entry name" value="Lactamase_B"/>
    <property type="match status" value="1"/>
</dbReference>
<dbReference type="PROSITE" id="PS50206">
    <property type="entry name" value="RHODANESE_3"/>
    <property type="match status" value="1"/>
</dbReference>
<dbReference type="Gene3D" id="3.60.15.10">
    <property type="entry name" value="Ribonuclease Z/Hydroxyacylglutathione hydrolase-like"/>
    <property type="match status" value="1"/>
</dbReference>
<dbReference type="InterPro" id="IPR036873">
    <property type="entry name" value="Rhodanese-like_dom_sf"/>
</dbReference>
<dbReference type="EMBL" id="NOWF01000007">
    <property type="protein sequence ID" value="OYD07122.1"/>
    <property type="molecule type" value="Genomic_DNA"/>
</dbReference>
<dbReference type="Pfam" id="PF00753">
    <property type="entry name" value="Lactamase_B"/>
    <property type="match status" value="1"/>
</dbReference>
<comment type="caution">
    <text evidence="2">The sequence shown here is derived from an EMBL/GenBank/DDBJ whole genome shotgun (WGS) entry which is preliminary data.</text>
</comment>
<dbReference type="OrthoDB" id="9784009at2"/>
<dbReference type="CDD" id="cd07724">
    <property type="entry name" value="POD-like_MBL-fold"/>
    <property type="match status" value="1"/>
</dbReference>
<dbReference type="GO" id="GO:0050313">
    <property type="term" value="F:sulfur dioxygenase activity"/>
    <property type="evidence" value="ECO:0007669"/>
    <property type="project" value="InterPro"/>
</dbReference>
<dbReference type="InterPro" id="IPR044528">
    <property type="entry name" value="POD-like_MBL-fold"/>
</dbReference>
<evidence type="ECO:0000313" key="3">
    <source>
        <dbReference type="Proteomes" id="UP000215459"/>
    </source>
</evidence>
<feature type="domain" description="Rhodanese" evidence="1">
    <location>
        <begin position="17"/>
        <end position="111"/>
    </location>
</feature>
<protein>
    <recommendedName>
        <fullName evidence="1">Rhodanese domain-containing protein</fullName>
    </recommendedName>
</protein>
<dbReference type="InterPro" id="IPR036866">
    <property type="entry name" value="RibonucZ/Hydroxyglut_hydro"/>
</dbReference>
<organism evidence="2 3">
    <name type="scientific">Paludifilum halophilum</name>
    <dbReference type="NCBI Taxonomy" id="1642702"/>
    <lineage>
        <taxon>Bacteria</taxon>
        <taxon>Bacillati</taxon>
        <taxon>Bacillota</taxon>
        <taxon>Bacilli</taxon>
        <taxon>Bacillales</taxon>
        <taxon>Thermoactinomycetaceae</taxon>
        <taxon>Paludifilum</taxon>
    </lineage>
</organism>
<dbReference type="GO" id="GO:0006749">
    <property type="term" value="P:glutathione metabolic process"/>
    <property type="evidence" value="ECO:0007669"/>
    <property type="project" value="InterPro"/>
</dbReference>
<sequence>MAFKTITAEELRDKTDNRDDILILDVRNPEDYAYWKIEGKTVRTLNIPYFDFLDNKKAGEPYLPKESEVIIVCAKGVSSQMVTEILADQGYHVASLEGGMRAWSQVYHRTPVIEAENLKLYQVRRPAKGCLSYLMISGDEALVLDPNRHVDQYMKWAEEDGARITTIVDTHMHADHISGAQELAQKTGADYYISSADAKDLFHNYKRLEKQDGVLFGEADVKVIALETPGHTPGSVSLLVKDRYLLSGDTLFVGGPGRPDLGGNPEVRGKMLFETIFGRLGEMPEDIVVFPGHYAGIEEIDENGAVWDTLGRIRERSDVMQIRDQGQFLQAVIKNLPETPPNYENILQVNGGRKQVGDEEAIDMETGPNNCAIG</sequence>